<evidence type="ECO:0000256" key="1">
    <source>
        <dbReference type="SAM" id="Phobius"/>
    </source>
</evidence>
<keyword evidence="1" id="KW-0812">Transmembrane</keyword>
<dbReference type="Proteomes" id="UP001212152">
    <property type="component" value="Unassembled WGS sequence"/>
</dbReference>
<accession>A0AAD5TF87</accession>
<evidence type="ECO:0000313" key="2">
    <source>
        <dbReference type="EMBL" id="KAJ3171341.1"/>
    </source>
</evidence>
<feature type="transmembrane region" description="Helical" evidence="1">
    <location>
        <begin position="95"/>
        <end position="117"/>
    </location>
</feature>
<keyword evidence="3" id="KW-1185">Reference proteome</keyword>
<comment type="caution">
    <text evidence="2">The sequence shown here is derived from an EMBL/GenBank/DDBJ whole genome shotgun (WGS) entry which is preliminary data.</text>
</comment>
<dbReference type="PANTHER" id="PTHR28603">
    <property type="entry name" value="TRANSMEMBRANE PROTEIN 243"/>
    <property type="match status" value="1"/>
</dbReference>
<dbReference type="Pfam" id="PF10856">
    <property type="entry name" value="DUF2678"/>
    <property type="match status" value="1"/>
</dbReference>
<protein>
    <submittedName>
        <fullName evidence="2">Uncharacterized protein</fullName>
    </submittedName>
</protein>
<keyword evidence="1" id="KW-0472">Membrane</keyword>
<reference evidence="2" key="1">
    <citation type="submission" date="2020-05" db="EMBL/GenBank/DDBJ databases">
        <title>Phylogenomic resolution of chytrid fungi.</title>
        <authorList>
            <person name="Stajich J.E."/>
            <person name="Amses K."/>
            <person name="Simmons R."/>
            <person name="Seto K."/>
            <person name="Myers J."/>
            <person name="Bonds A."/>
            <person name="Quandt C.A."/>
            <person name="Barry K."/>
            <person name="Liu P."/>
            <person name="Grigoriev I."/>
            <person name="Longcore J.E."/>
            <person name="James T.Y."/>
        </authorList>
    </citation>
    <scope>NUCLEOTIDE SEQUENCE</scope>
    <source>
        <strain evidence="2">JEL0379</strain>
    </source>
</reference>
<proteinExistence type="predicted"/>
<dbReference type="InterPro" id="IPR022564">
    <property type="entry name" value="DUF2678"/>
</dbReference>
<evidence type="ECO:0000313" key="3">
    <source>
        <dbReference type="Proteomes" id="UP001212152"/>
    </source>
</evidence>
<sequence length="175" mass="18714">MSRNPFADESPLFDGAPADEPLFLQPTSRDRMIENGVGTVIGVFVVLTLIFSVIEGFSASATHFFLGIALLMFSAVTVQLISWFRLGDLDPKFKLAILTMVLGVCLLVIVANVYFWAPPTVNPVCGNTAAGNAGGEEQALMYDTIDKQCWLRCSAGHGLDRSPSAPGVCKPFAAA</sequence>
<name>A0AAD5TF87_9FUNG</name>
<feature type="transmembrane region" description="Helical" evidence="1">
    <location>
        <begin position="37"/>
        <end position="58"/>
    </location>
</feature>
<dbReference type="PANTHER" id="PTHR28603:SF1">
    <property type="entry name" value="TRANSMEMBRANE PROTEIN 243"/>
    <property type="match status" value="1"/>
</dbReference>
<feature type="transmembrane region" description="Helical" evidence="1">
    <location>
        <begin position="64"/>
        <end position="83"/>
    </location>
</feature>
<dbReference type="EMBL" id="JADGJQ010000087">
    <property type="protein sequence ID" value="KAJ3171341.1"/>
    <property type="molecule type" value="Genomic_DNA"/>
</dbReference>
<keyword evidence="1" id="KW-1133">Transmembrane helix</keyword>
<organism evidence="2 3">
    <name type="scientific">Geranomyces variabilis</name>
    <dbReference type="NCBI Taxonomy" id="109894"/>
    <lineage>
        <taxon>Eukaryota</taxon>
        <taxon>Fungi</taxon>
        <taxon>Fungi incertae sedis</taxon>
        <taxon>Chytridiomycota</taxon>
        <taxon>Chytridiomycota incertae sedis</taxon>
        <taxon>Chytridiomycetes</taxon>
        <taxon>Spizellomycetales</taxon>
        <taxon>Powellomycetaceae</taxon>
        <taxon>Geranomyces</taxon>
    </lineage>
</organism>
<gene>
    <name evidence="2" type="ORF">HDU87_008367</name>
</gene>
<dbReference type="AlphaFoldDB" id="A0AAD5TF87"/>